<dbReference type="PANTHER" id="PTHR34488:SF1">
    <property type="entry name" value="SI:CH211-245H14.1-RELATED"/>
    <property type="match status" value="1"/>
</dbReference>
<gene>
    <name evidence="2" type="ORF">XNOV1_A035103</name>
</gene>
<protein>
    <submittedName>
        <fullName evidence="2">Uncharacterized protein LOC109989371</fullName>
    </submittedName>
</protein>
<evidence type="ECO:0000313" key="2">
    <source>
        <dbReference type="EMBL" id="CAJ1078517.1"/>
    </source>
</evidence>
<feature type="region of interest" description="Disordered" evidence="1">
    <location>
        <begin position="1"/>
        <end position="62"/>
    </location>
</feature>
<feature type="compositionally biased region" description="Basic and acidic residues" evidence="1">
    <location>
        <begin position="128"/>
        <end position="146"/>
    </location>
</feature>
<dbReference type="Proteomes" id="UP001178508">
    <property type="component" value="Chromosome 18"/>
</dbReference>
<keyword evidence="3" id="KW-1185">Reference proteome</keyword>
<evidence type="ECO:0000256" key="1">
    <source>
        <dbReference type="SAM" id="MobiDB-lite"/>
    </source>
</evidence>
<sequence>MEEQQDRSGEGSSVDDPVRVNLKRSGSQMDVSDGRLQSPKCGTSLPVEAGEEVDPENPGQDLDQQQDKLLQKLEDVLRELQELLPPEKYKNAECLVNWENLRMNPAETRSLLELLRYLKDLHQKARKTDDVKADNKKADDRREKKTPPSSSYRSLRPYEVKVFSKAAGRTCGADGVILEQVNGWAQFFKVEIVADFHDCDIIILFCPIVSRVGTDVDAAMRTIPGDKPVILVLMHHTRDADYSVDKYKNWSKEKKSVVLAVHVLHHETKGLLKCARNDDAVKQIRKELKNKSHYRLF</sequence>
<proteinExistence type="predicted"/>
<name>A0AAV1GXI3_XYRNO</name>
<reference evidence="2" key="1">
    <citation type="submission" date="2023-08" db="EMBL/GenBank/DDBJ databases">
        <authorList>
            <person name="Alioto T."/>
            <person name="Alioto T."/>
            <person name="Gomez Garrido J."/>
        </authorList>
    </citation>
    <scope>NUCLEOTIDE SEQUENCE</scope>
</reference>
<organism evidence="2 3">
    <name type="scientific">Xyrichtys novacula</name>
    <name type="common">Pearly razorfish</name>
    <name type="synonym">Hemipteronotus novacula</name>
    <dbReference type="NCBI Taxonomy" id="13765"/>
    <lineage>
        <taxon>Eukaryota</taxon>
        <taxon>Metazoa</taxon>
        <taxon>Chordata</taxon>
        <taxon>Craniata</taxon>
        <taxon>Vertebrata</taxon>
        <taxon>Euteleostomi</taxon>
        <taxon>Actinopterygii</taxon>
        <taxon>Neopterygii</taxon>
        <taxon>Teleostei</taxon>
        <taxon>Neoteleostei</taxon>
        <taxon>Acanthomorphata</taxon>
        <taxon>Eupercaria</taxon>
        <taxon>Labriformes</taxon>
        <taxon>Labridae</taxon>
        <taxon>Xyrichtys</taxon>
    </lineage>
</organism>
<dbReference type="PANTHER" id="PTHR34488">
    <property type="entry name" value="SI:CH211-245H14.1-RELATED"/>
    <property type="match status" value="1"/>
</dbReference>
<dbReference type="AlphaFoldDB" id="A0AAV1GXI3"/>
<dbReference type="EMBL" id="OY660881">
    <property type="protein sequence ID" value="CAJ1078517.1"/>
    <property type="molecule type" value="Genomic_DNA"/>
</dbReference>
<accession>A0AAV1GXI3</accession>
<feature type="region of interest" description="Disordered" evidence="1">
    <location>
        <begin position="128"/>
        <end position="153"/>
    </location>
</feature>
<evidence type="ECO:0000313" key="3">
    <source>
        <dbReference type="Proteomes" id="UP001178508"/>
    </source>
</evidence>